<accession>A0A0F9QF30</accession>
<comment type="caution">
    <text evidence="1">The sequence shown here is derived from an EMBL/GenBank/DDBJ whole genome shotgun (WGS) entry which is preliminary data.</text>
</comment>
<organism evidence="1">
    <name type="scientific">marine sediment metagenome</name>
    <dbReference type="NCBI Taxonomy" id="412755"/>
    <lineage>
        <taxon>unclassified sequences</taxon>
        <taxon>metagenomes</taxon>
        <taxon>ecological metagenomes</taxon>
    </lineage>
</organism>
<gene>
    <name evidence="1" type="ORF">LCGC14_0726490</name>
</gene>
<dbReference type="EMBL" id="LAZR01001667">
    <property type="protein sequence ID" value="KKN41134.1"/>
    <property type="molecule type" value="Genomic_DNA"/>
</dbReference>
<proteinExistence type="predicted"/>
<sequence>MFITTPFIRYFVNRLYESGKLDLQQRDQLILQDRQFNVAITGAALFLIASLFI</sequence>
<name>A0A0F9QF30_9ZZZZ</name>
<evidence type="ECO:0000313" key="1">
    <source>
        <dbReference type="EMBL" id="KKN41134.1"/>
    </source>
</evidence>
<dbReference type="AlphaFoldDB" id="A0A0F9QF30"/>
<reference evidence="1" key="1">
    <citation type="journal article" date="2015" name="Nature">
        <title>Complex archaea that bridge the gap between prokaryotes and eukaryotes.</title>
        <authorList>
            <person name="Spang A."/>
            <person name="Saw J.H."/>
            <person name="Jorgensen S.L."/>
            <person name="Zaremba-Niedzwiedzka K."/>
            <person name="Martijn J."/>
            <person name="Lind A.E."/>
            <person name="van Eijk R."/>
            <person name="Schleper C."/>
            <person name="Guy L."/>
            <person name="Ettema T.J."/>
        </authorList>
    </citation>
    <scope>NUCLEOTIDE SEQUENCE</scope>
</reference>
<protein>
    <submittedName>
        <fullName evidence="1">Uncharacterized protein</fullName>
    </submittedName>
</protein>